<dbReference type="RefSeq" id="WP_302247485.1">
    <property type="nucleotide sequence ID" value="NZ_JBBMEI010000028.1"/>
</dbReference>
<dbReference type="Proteomes" id="UP001446032">
    <property type="component" value="Unassembled WGS sequence"/>
</dbReference>
<sequence>MIYLYRRNKTGICIDRVYGHDGIVELPETLEGLPVTELGAYIFSDHIDRGDLEKCRMSGKFCTEDGLEVQDEEGMPEMSGNAVQELILPSKLRKVGRYAFYNCFHLKKLSFGGDLRDVGVGAMTGCHKIERVTVKTDENGDSCLRDILTELPETLRVDMDKNGEQGRFWFPEFFEEGVENTPARIIENHVHGSGIRYRNSFLHKKLNILEYDKLFPYAEAWEEESIVLKLVLDRILYPMDLTETAEEKYIQYLREHGERAVSILGEEKEYAAMRTILTKITPDRAETEKMLERAQRSGDSRWVSILMDTLAGHGRKKRKAFEL</sequence>
<dbReference type="EMBL" id="JBBMEI010000028">
    <property type="protein sequence ID" value="MEQ2358677.1"/>
    <property type="molecule type" value="Genomic_DNA"/>
</dbReference>
<dbReference type="InterPro" id="IPR032675">
    <property type="entry name" value="LRR_dom_sf"/>
</dbReference>
<accession>A0ABV1ANB3</accession>
<evidence type="ECO:0000313" key="1">
    <source>
        <dbReference type="EMBL" id="MEQ2358677.1"/>
    </source>
</evidence>
<name>A0ABV1ANB3_9FIRM</name>
<organism evidence="1 2">
    <name type="scientific">Blautia intestinihominis</name>
    <dbReference type="NCBI Taxonomy" id="3133152"/>
    <lineage>
        <taxon>Bacteria</taxon>
        <taxon>Bacillati</taxon>
        <taxon>Bacillota</taxon>
        <taxon>Clostridia</taxon>
        <taxon>Lachnospirales</taxon>
        <taxon>Lachnospiraceae</taxon>
        <taxon>Blautia</taxon>
    </lineage>
</organism>
<gene>
    <name evidence="1" type="ORF">WMO75_10080</name>
</gene>
<evidence type="ECO:0000313" key="2">
    <source>
        <dbReference type="Proteomes" id="UP001446032"/>
    </source>
</evidence>
<keyword evidence="2" id="KW-1185">Reference proteome</keyword>
<protein>
    <submittedName>
        <fullName evidence="1">Leucine-rich repeat protein</fullName>
    </submittedName>
</protein>
<comment type="caution">
    <text evidence="1">The sequence shown here is derived from an EMBL/GenBank/DDBJ whole genome shotgun (WGS) entry which is preliminary data.</text>
</comment>
<reference evidence="1 2" key="1">
    <citation type="submission" date="2024-03" db="EMBL/GenBank/DDBJ databases">
        <title>Human intestinal bacterial collection.</title>
        <authorList>
            <person name="Pauvert C."/>
            <person name="Hitch T.C.A."/>
            <person name="Clavel T."/>
        </authorList>
    </citation>
    <scope>NUCLEOTIDE SEQUENCE [LARGE SCALE GENOMIC DNA]</scope>
    <source>
        <strain evidence="1 2">CLA-AA-H95</strain>
    </source>
</reference>
<proteinExistence type="predicted"/>
<dbReference type="InterPro" id="IPR026906">
    <property type="entry name" value="LRR_5"/>
</dbReference>
<dbReference type="Gene3D" id="3.80.10.10">
    <property type="entry name" value="Ribonuclease Inhibitor"/>
    <property type="match status" value="1"/>
</dbReference>
<dbReference type="Pfam" id="PF13306">
    <property type="entry name" value="LRR_5"/>
    <property type="match status" value="1"/>
</dbReference>